<feature type="non-terminal residue" evidence="1">
    <location>
        <position position="50"/>
    </location>
</feature>
<organism evidence="1 4">
    <name type="scientific">Micromonospora craniellae</name>
    <dbReference type="NCBI Taxonomy" id="2294034"/>
    <lineage>
        <taxon>Bacteria</taxon>
        <taxon>Bacillati</taxon>
        <taxon>Actinomycetota</taxon>
        <taxon>Actinomycetes</taxon>
        <taxon>Micromonosporales</taxon>
        <taxon>Micromonosporaceae</taxon>
        <taxon>Micromonospora</taxon>
    </lineage>
</organism>
<sequence>MTQDLDTLLTALYVKIDDSIRTPRWRGRPPLLTDSELVCLAVAQVLLGAR</sequence>
<keyword evidence="4" id="KW-1185">Reference proteome</keyword>
<comment type="caution">
    <text evidence="1">The sequence shown here is derived from an EMBL/GenBank/DDBJ whole genome shotgun (WGS) entry which is preliminary data.</text>
</comment>
<dbReference type="Proteomes" id="UP000262621">
    <property type="component" value="Unassembled WGS sequence"/>
</dbReference>
<dbReference type="EMBL" id="QVFU01000126">
    <property type="protein sequence ID" value="RFS39312.1"/>
    <property type="molecule type" value="Genomic_DNA"/>
</dbReference>
<dbReference type="AlphaFoldDB" id="A0A372FQ46"/>
<gene>
    <name evidence="3" type="ORF">D0Q02_28155</name>
    <name evidence="2" type="ORF">D0Q02_30840</name>
    <name evidence="1" type="ORF">D0Q02_31025</name>
</gene>
<dbReference type="EMBL" id="QVFU01000064">
    <property type="protein sequence ID" value="RFS43382.1"/>
    <property type="molecule type" value="Genomic_DNA"/>
</dbReference>
<name>A0A372FQ46_9ACTN</name>
<evidence type="ECO:0000313" key="4">
    <source>
        <dbReference type="Proteomes" id="UP000262621"/>
    </source>
</evidence>
<reference evidence="1 4" key="1">
    <citation type="submission" date="2018-08" db="EMBL/GenBank/DDBJ databases">
        <title>Verrucosispora craniellae sp. nov., isolated from a marine sponge in the South China Sea.</title>
        <authorList>
            <person name="Li L."/>
            <person name="Lin H.W."/>
        </authorList>
    </citation>
    <scope>NUCLEOTIDE SEQUENCE [LARGE SCALE GENOMIC DNA]</scope>
    <source>
        <strain evidence="1 4">LHW63014</strain>
    </source>
</reference>
<accession>A0A372FQ46</accession>
<evidence type="ECO:0000313" key="3">
    <source>
        <dbReference type="EMBL" id="RFS43382.1"/>
    </source>
</evidence>
<evidence type="ECO:0000313" key="1">
    <source>
        <dbReference type="EMBL" id="RFS39003.1"/>
    </source>
</evidence>
<evidence type="ECO:0000313" key="2">
    <source>
        <dbReference type="EMBL" id="RFS39312.1"/>
    </source>
</evidence>
<proteinExistence type="predicted"/>
<protein>
    <submittedName>
        <fullName evidence="1">IS982 family transposase</fullName>
    </submittedName>
</protein>
<dbReference type="EMBL" id="QVFU01000139">
    <property type="protein sequence ID" value="RFS39003.1"/>
    <property type="molecule type" value="Genomic_DNA"/>
</dbReference>